<dbReference type="InterPro" id="IPR003439">
    <property type="entry name" value="ABC_transporter-like_ATP-bd"/>
</dbReference>
<keyword evidence="5" id="KW-0067">ATP-binding</keyword>
<feature type="non-terminal residue" evidence="9">
    <location>
        <position position="1"/>
    </location>
</feature>
<sequence>VPQIEITNLNFTYPGRSEPTLNCINTTVEKGDFVLLTGKTASGKSTLLKTINGLIPHSSRGECQGNVRIDNFNVSDLTLADIGQKVGLLFQNPDNQLFCTTVEDEIGFGLENMGMPLPCIDRTIDEALDLVGLGRFRQRETSTLSGGEKQLIALASLSAMKPQILLLDEPTSYLDANSSRDVLQIISELNKKFEITIIVATHQVQTIATFCNLSWSLRNGQLTEEKSTRKLQSKKAQAWKRSAIHIQNRKNLLKMTNTSFKHEGNPRILEDISLQIGYGEIVALMGQNGSGKTTLLMLMAKLLRPTSGEITLDDCGAKRKGEGKIGFVSQNSDLVLQAQTVEDEIKFGPLNFGLKHHLLEKRSNEIADMFKMSSYKNDHPYALSGGQRQRVAI</sequence>
<dbReference type="PROSITE" id="PS50893">
    <property type="entry name" value="ABC_TRANSPORTER_2"/>
    <property type="match status" value="1"/>
</dbReference>
<dbReference type="GO" id="GO:0042626">
    <property type="term" value="F:ATPase-coupled transmembrane transporter activity"/>
    <property type="evidence" value="ECO:0007669"/>
    <property type="project" value="TreeGrafter"/>
</dbReference>
<organism evidence="9">
    <name type="scientific">marine metagenome</name>
    <dbReference type="NCBI Taxonomy" id="408172"/>
    <lineage>
        <taxon>unclassified sequences</taxon>
        <taxon>metagenomes</taxon>
        <taxon>ecological metagenomes</taxon>
    </lineage>
</organism>
<evidence type="ECO:0000256" key="3">
    <source>
        <dbReference type="ARBA" id="ARBA00022475"/>
    </source>
</evidence>
<keyword evidence="7" id="KW-0472">Membrane</keyword>
<evidence type="ECO:0000259" key="8">
    <source>
        <dbReference type="PROSITE" id="PS50893"/>
    </source>
</evidence>
<dbReference type="GO" id="GO:0016887">
    <property type="term" value="F:ATP hydrolysis activity"/>
    <property type="evidence" value="ECO:0007669"/>
    <property type="project" value="InterPro"/>
</dbReference>
<dbReference type="SUPFAM" id="SSF52540">
    <property type="entry name" value="P-loop containing nucleoside triphosphate hydrolases"/>
    <property type="match status" value="2"/>
</dbReference>
<feature type="domain" description="ABC transporter" evidence="8">
    <location>
        <begin position="4"/>
        <end position="244"/>
    </location>
</feature>
<dbReference type="PROSITE" id="PS00211">
    <property type="entry name" value="ABC_TRANSPORTER_1"/>
    <property type="match status" value="1"/>
</dbReference>
<dbReference type="InterPro" id="IPR003593">
    <property type="entry name" value="AAA+_ATPase"/>
</dbReference>
<keyword evidence="3" id="KW-1003">Cell membrane</keyword>
<dbReference type="CDD" id="cd03225">
    <property type="entry name" value="ABC_cobalt_CbiO_domain1"/>
    <property type="match status" value="2"/>
</dbReference>
<dbReference type="GO" id="GO:0005524">
    <property type="term" value="F:ATP binding"/>
    <property type="evidence" value="ECO:0007669"/>
    <property type="project" value="UniProtKB-KW"/>
</dbReference>
<protein>
    <recommendedName>
        <fullName evidence="8">ABC transporter domain-containing protein</fullName>
    </recommendedName>
</protein>
<dbReference type="AlphaFoldDB" id="A0A382KE99"/>
<dbReference type="InterPro" id="IPR027417">
    <property type="entry name" value="P-loop_NTPase"/>
</dbReference>
<dbReference type="InterPro" id="IPR050095">
    <property type="entry name" value="ECF_ABC_transporter_ATP-bd"/>
</dbReference>
<keyword evidence="6" id="KW-1278">Translocase</keyword>
<dbReference type="Gene3D" id="3.40.50.300">
    <property type="entry name" value="P-loop containing nucleotide triphosphate hydrolases"/>
    <property type="match status" value="2"/>
</dbReference>
<evidence type="ECO:0000256" key="4">
    <source>
        <dbReference type="ARBA" id="ARBA00022741"/>
    </source>
</evidence>
<evidence type="ECO:0000256" key="6">
    <source>
        <dbReference type="ARBA" id="ARBA00022967"/>
    </source>
</evidence>
<comment type="subcellular location">
    <subcellularLocation>
        <location evidence="1">Cell membrane</location>
        <topology evidence="1">Peripheral membrane protein</topology>
    </subcellularLocation>
</comment>
<keyword evidence="2" id="KW-0813">Transport</keyword>
<proteinExistence type="predicted"/>
<dbReference type="EMBL" id="UINC01079681">
    <property type="protein sequence ID" value="SVC21915.1"/>
    <property type="molecule type" value="Genomic_DNA"/>
</dbReference>
<dbReference type="SMART" id="SM00382">
    <property type="entry name" value="AAA"/>
    <property type="match status" value="2"/>
</dbReference>
<evidence type="ECO:0000256" key="1">
    <source>
        <dbReference type="ARBA" id="ARBA00004202"/>
    </source>
</evidence>
<dbReference type="PANTHER" id="PTHR43553">
    <property type="entry name" value="HEAVY METAL TRANSPORTER"/>
    <property type="match status" value="1"/>
</dbReference>
<evidence type="ECO:0000256" key="2">
    <source>
        <dbReference type="ARBA" id="ARBA00022448"/>
    </source>
</evidence>
<gene>
    <name evidence="9" type="ORF">METZ01_LOCUS274769</name>
</gene>
<name>A0A382KE99_9ZZZZ</name>
<reference evidence="9" key="1">
    <citation type="submission" date="2018-05" db="EMBL/GenBank/DDBJ databases">
        <authorList>
            <person name="Lanie J.A."/>
            <person name="Ng W.-L."/>
            <person name="Kazmierczak K.M."/>
            <person name="Andrzejewski T.M."/>
            <person name="Davidsen T.M."/>
            <person name="Wayne K.J."/>
            <person name="Tettelin H."/>
            <person name="Glass J.I."/>
            <person name="Rusch D."/>
            <person name="Podicherti R."/>
            <person name="Tsui H.-C.T."/>
            <person name="Winkler M.E."/>
        </authorList>
    </citation>
    <scope>NUCLEOTIDE SEQUENCE</scope>
</reference>
<dbReference type="GO" id="GO:0043190">
    <property type="term" value="C:ATP-binding cassette (ABC) transporter complex"/>
    <property type="evidence" value="ECO:0007669"/>
    <property type="project" value="TreeGrafter"/>
</dbReference>
<dbReference type="InterPro" id="IPR015856">
    <property type="entry name" value="ABC_transpr_CbiO/EcfA_su"/>
</dbReference>
<evidence type="ECO:0000256" key="7">
    <source>
        <dbReference type="ARBA" id="ARBA00023136"/>
    </source>
</evidence>
<keyword evidence="4" id="KW-0547">Nucleotide-binding</keyword>
<dbReference type="InterPro" id="IPR017871">
    <property type="entry name" value="ABC_transporter-like_CS"/>
</dbReference>
<evidence type="ECO:0000256" key="5">
    <source>
        <dbReference type="ARBA" id="ARBA00022840"/>
    </source>
</evidence>
<evidence type="ECO:0000313" key="9">
    <source>
        <dbReference type="EMBL" id="SVC21915.1"/>
    </source>
</evidence>
<accession>A0A382KE99</accession>
<dbReference type="PANTHER" id="PTHR43553:SF27">
    <property type="entry name" value="ENERGY-COUPLING FACTOR TRANSPORTER ATP-BINDING PROTEIN ECFA2"/>
    <property type="match status" value="1"/>
</dbReference>
<feature type="non-terminal residue" evidence="9">
    <location>
        <position position="393"/>
    </location>
</feature>
<dbReference type="Pfam" id="PF00005">
    <property type="entry name" value="ABC_tran"/>
    <property type="match status" value="2"/>
</dbReference>